<keyword evidence="1" id="KW-1133">Transmembrane helix</keyword>
<feature type="transmembrane region" description="Helical" evidence="1">
    <location>
        <begin position="7"/>
        <end position="25"/>
    </location>
</feature>
<proteinExistence type="predicted"/>
<evidence type="ECO:0000313" key="2">
    <source>
        <dbReference type="EMBL" id="KAF3198743.1"/>
    </source>
</evidence>
<accession>A0A7C8Q7M1</accession>
<evidence type="ECO:0000256" key="1">
    <source>
        <dbReference type="SAM" id="Phobius"/>
    </source>
</evidence>
<protein>
    <submittedName>
        <fullName evidence="2">Uncharacterized protein</fullName>
    </submittedName>
</protein>
<reference evidence="2 3" key="1">
    <citation type="submission" date="2019-06" db="EMBL/GenBank/DDBJ databases">
        <authorList>
            <person name="Palmer J.M."/>
        </authorList>
    </citation>
    <scope>NUCLEOTIDE SEQUENCE [LARGE SCALE GENOMIC DNA]</scope>
    <source>
        <strain evidence="2 3">TWF106</strain>
    </source>
</reference>
<dbReference type="AlphaFoldDB" id="A0A7C8Q7M1"/>
<dbReference type="EMBL" id="WIWS01000200">
    <property type="protein sequence ID" value="KAF3198743.1"/>
    <property type="molecule type" value="Genomic_DNA"/>
</dbReference>
<organism evidence="2 3">
    <name type="scientific">Orbilia oligospora</name>
    <name type="common">Nematode-trapping fungus</name>
    <name type="synonym">Arthrobotrys oligospora</name>
    <dbReference type="NCBI Taxonomy" id="2813651"/>
    <lineage>
        <taxon>Eukaryota</taxon>
        <taxon>Fungi</taxon>
        <taxon>Dikarya</taxon>
        <taxon>Ascomycota</taxon>
        <taxon>Pezizomycotina</taxon>
        <taxon>Orbiliomycetes</taxon>
        <taxon>Orbiliales</taxon>
        <taxon>Orbiliaceae</taxon>
        <taxon>Orbilia</taxon>
    </lineage>
</organism>
<name>A0A7C8Q7M1_ORBOL</name>
<feature type="transmembrane region" description="Helical" evidence="1">
    <location>
        <begin position="37"/>
        <end position="58"/>
    </location>
</feature>
<keyword evidence="1" id="KW-0472">Membrane</keyword>
<comment type="caution">
    <text evidence="2">The sequence shown here is derived from an EMBL/GenBank/DDBJ whole genome shotgun (WGS) entry which is preliminary data.</text>
</comment>
<evidence type="ECO:0000313" key="3">
    <source>
        <dbReference type="Proteomes" id="UP000472727"/>
    </source>
</evidence>
<gene>
    <name evidence="2" type="ORF">TWF106_004484</name>
</gene>
<sequence length="103" mass="11380">MEKAKGVLAPVVVVTTTMYYYKRLVYLKPPTDQTLTINVPVVIVIAIAVTITTGLTTARGMQDSGRQRREVLALSRHGALDERPNSLVVLGFLDLLVHYELLS</sequence>
<keyword evidence="1" id="KW-0812">Transmembrane</keyword>
<dbReference type="Proteomes" id="UP000472727">
    <property type="component" value="Unassembled WGS sequence"/>
</dbReference>